<feature type="transmembrane region" description="Helical" evidence="11">
    <location>
        <begin position="53"/>
        <end position="70"/>
    </location>
</feature>
<dbReference type="InterPro" id="IPR039421">
    <property type="entry name" value="Type_1_exporter"/>
</dbReference>
<dbReference type="GO" id="GO:0034040">
    <property type="term" value="F:ATPase-coupled lipid transmembrane transporter activity"/>
    <property type="evidence" value="ECO:0007669"/>
    <property type="project" value="TreeGrafter"/>
</dbReference>
<dbReference type="Gene3D" id="1.20.1560.10">
    <property type="entry name" value="ABC transporter type 1, transmembrane domain"/>
    <property type="match status" value="1"/>
</dbReference>
<evidence type="ECO:0000256" key="11">
    <source>
        <dbReference type="SAM" id="Phobius"/>
    </source>
</evidence>
<comment type="caution">
    <text evidence="14">The sequence shown here is derived from an EMBL/GenBank/DDBJ whole genome shotgun (WGS) entry which is preliminary data.</text>
</comment>
<feature type="transmembrane region" description="Helical" evidence="11">
    <location>
        <begin position="242"/>
        <end position="264"/>
    </location>
</feature>
<protein>
    <submittedName>
        <fullName evidence="14">ATP-binding cassette subfamily B protein IrtB</fullName>
        <ecNumber evidence="14">3.6.3.-</ecNumber>
    </submittedName>
</protein>
<sequence length="581" mass="60313">MIRSLLTLLPAGSGGRIAVHLALTVFGVVLRAAGAVLLVPLVAALFSGDPATAWPWVGALALITAAGWGIDAAAARRGFDLGFGLLDTGQRTVADRISRIRLTWFGAENTATSRQAVAAVGPDLVGLIIYLVTPLIGAILLPIAIAVALLPISWPLGLAALAGVPVLLAAWWAAGRLGRDADRAASEANSTLTERILEFARTQQALRAARRIEPARSHAGAALAAQHGAGIRLLLRQVPGQLIFGLASQLALLLLAGSTVALAVQGALTVPEAIALIVVVVRYLEPFTTVAELSPGIESTLGTLRRIRQVLDAPTVPSGIERTTPRGAPRIELRDVGFRYGDGGTTVLDHFDLVIEPGTTTAIVGPSGSGKSTVLALIAGLHQPTAGTVVIDGADTAELDAGSRHELVSVVFQHPYLFDGGIRENILAGAPAADDDAVGRAAALARVDTLVSRLPDGWESRVGEAGTTLSGGERQRVSIARALIKPAPVLLIDEATSALDTENEAAVTAALTTDPAPRTRVIVAHRLASIRAADRVVFLEEGRIVEDGTVDDLLAAGGRFAEFWKQQDAATGWRLGVGTTA</sequence>
<dbReference type="GO" id="GO:0140359">
    <property type="term" value="F:ABC-type transporter activity"/>
    <property type="evidence" value="ECO:0007669"/>
    <property type="project" value="InterPro"/>
</dbReference>
<evidence type="ECO:0000313" key="15">
    <source>
        <dbReference type="Proteomes" id="UP000565579"/>
    </source>
</evidence>
<feature type="domain" description="ABC transmembrane type-1" evidence="13">
    <location>
        <begin position="21"/>
        <end position="299"/>
    </location>
</feature>
<evidence type="ECO:0000256" key="9">
    <source>
        <dbReference type="ARBA" id="ARBA00023136"/>
    </source>
</evidence>
<feature type="transmembrane region" description="Helical" evidence="11">
    <location>
        <begin position="156"/>
        <end position="174"/>
    </location>
</feature>
<keyword evidence="8 11" id="KW-1133">Transmembrane helix</keyword>
<keyword evidence="3" id="KW-1003">Cell membrane</keyword>
<evidence type="ECO:0000256" key="6">
    <source>
        <dbReference type="ARBA" id="ARBA00022741"/>
    </source>
</evidence>
<comment type="similarity">
    <text evidence="10">Belongs to the ABC transporter superfamily. Siderophore-Fe(3+) uptake transporter (SIUT) (TC 3.A.1.21) family.</text>
</comment>
<accession>A0A7X0U1G8</accession>
<evidence type="ECO:0000259" key="13">
    <source>
        <dbReference type="PROSITE" id="PS50929"/>
    </source>
</evidence>
<dbReference type="AlphaFoldDB" id="A0A7X0U1G8"/>
<dbReference type="InterPro" id="IPR017871">
    <property type="entry name" value="ABC_transporter-like_CS"/>
</dbReference>
<keyword evidence="6" id="KW-0547">Nucleotide-binding</keyword>
<dbReference type="InterPro" id="IPR027417">
    <property type="entry name" value="P-loop_NTPase"/>
</dbReference>
<dbReference type="Gene3D" id="3.40.50.300">
    <property type="entry name" value="P-loop containing nucleotide triphosphate hydrolases"/>
    <property type="match status" value="1"/>
</dbReference>
<dbReference type="RefSeq" id="WP_185105455.1">
    <property type="nucleotide sequence ID" value="NZ_BAAAXY010000234.1"/>
</dbReference>
<keyword evidence="9 11" id="KW-0472">Membrane</keyword>
<proteinExistence type="inferred from homology"/>
<keyword evidence="15" id="KW-1185">Reference proteome</keyword>
<dbReference type="SMART" id="SM00382">
    <property type="entry name" value="AAA"/>
    <property type="match status" value="1"/>
</dbReference>
<dbReference type="InterPro" id="IPR011527">
    <property type="entry name" value="ABC1_TM_dom"/>
</dbReference>
<evidence type="ECO:0000256" key="2">
    <source>
        <dbReference type="ARBA" id="ARBA00022448"/>
    </source>
</evidence>
<dbReference type="SUPFAM" id="SSF52540">
    <property type="entry name" value="P-loop containing nucleoside triphosphate hydrolases"/>
    <property type="match status" value="1"/>
</dbReference>
<feature type="transmembrane region" description="Helical" evidence="11">
    <location>
        <begin position="124"/>
        <end position="150"/>
    </location>
</feature>
<reference evidence="14 15" key="1">
    <citation type="submission" date="2020-08" db="EMBL/GenBank/DDBJ databases">
        <title>Sequencing the genomes of 1000 actinobacteria strains.</title>
        <authorList>
            <person name="Klenk H.-P."/>
        </authorList>
    </citation>
    <scope>NUCLEOTIDE SEQUENCE [LARGE SCALE GENOMIC DNA]</scope>
    <source>
        <strain evidence="14 15">DSM 43768</strain>
    </source>
</reference>
<dbReference type="GO" id="GO:0005524">
    <property type="term" value="F:ATP binding"/>
    <property type="evidence" value="ECO:0007669"/>
    <property type="project" value="UniProtKB-KW"/>
</dbReference>
<evidence type="ECO:0000256" key="7">
    <source>
        <dbReference type="ARBA" id="ARBA00022840"/>
    </source>
</evidence>
<dbReference type="PANTHER" id="PTHR24221:SF654">
    <property type="entry name" value="ATP-BINDING CASSETTE SUB-FAMILY B MEMBER 6"/>
    <property type="match status" value="1"/>
</dbReference>
<organism evidence="14 15">
    <name type="scientific">Nonomuraea rubra</name>
    <dbReference type="NCBI Taxonomy" id="46180"/>
    <lineage>
        <taxon>Bacteria</taxon>
        <taxon>Bacillati</taxon>
        <taxon>Actinomycetota</taxon>
        <taxon>Actinomycetes</taxon>
        <taxon>Streptosporangiales</taxon>
        <taxon>Streptosporangiaceae</taxon>
        <taxon>Nonomuraea</taxon>
    </lineage>
</organism>
<evidence type="ECO:0000256" key="3">
    <source>
        <dbReference type="ARBA" id="ARBA00022475"/>
    </source>
</evidence>
<dbReference type="SUPFAM" id="SSF90123">
    <property type="entry name" value="ABC transporter transmembrane region"/>
    <property type="match status" value="1"/>
</dbReference>
<keyword evidence="14" id="KW-0378">Hydrolase</keyword>
<keyword evidence="5 11" id="KW-0812">Transmembrane</keyword>
<keyword evidence="4" id="KW-0997">Cell inner membrane</keyword>
<keyword evidence="2" id="KW-0813">Transport</keyword>
<dbReference type="GO" id="GO:0016887">
    <property type="term" value="F:ATP hydrolysis activity"/>
    <property type="evidence" value="ECO:0007669"/>
    <property type="project" value="InterPro"/>
</dbReference>
<evidence type="ECO:0000256" key="1">
    <source>
        <dbReference type="ARBA" id="ARBA00004429"/>
    </source>
</evidence>
<dbReference type="InterPro" id="IPR003439">
    <property type="entry name" value="ABC_transporter-like_ATP-bd"/>
</dbReference>
<dbReference type="PROSITE" id="PS50893">
    <property type="entry name" value="ABC_TRANSPORTER_2"/>
    <property type="match status" value="1"/>
</dbReference>
<evidence type="ECO:0000256" key="10">
    <source>
        <dbReference type="ARBA" id="ARBA00023455"/>
    </source>
</evidence>
<name>A0A7X0U1G8_9ACTN</name>
<feature type="transmembrane region" description="Helical" evidence="11">
    <location>
        <begin position="21"/>
        <end position="47"/>
    </location>
</feature>
<dbReference type="Pfam" id="PF00005">
    <property type="entry name" value="ABC_tran"/>
    <property type="match status" value="1"/>
</dbReference>
<evidence type="ECO:0000256" key="4">
    <source>
        <dbReference type="ARBA" id="ARBA00022519"/>
    </source>
</evidence>
<evidence type="ECO:0000313" key="14">
    <source>
        <dbReference type="EMBL" id="MBB6551370.1"/>
    </source>
</evidence>
<comment type="subcellular location">
    <subcellularLocation>
        <location evidence="1">Cell inner membrane</location>
        <topology evidence="1">Multi-pass membrane protein</topology>
    </subcellularLocation>
</comment>
<dbReference type="InterPro" id="IPR003593">
    <property type="entry name" value="AAA+_ATPase"/>
</dbReference>
<dbReference type="PROSITE" id="PS50929">
    <property type="entry name" value="ABC_TM1F"/>
    <property type="match status" value="1"/>
</dbReference>
<keyword evidence="7 14" id="KW-0067">ATP-binding</keyword>
<dbReference type="InterPro" id="IPR036640">
    <property type="entry name" value="ABC1_TM_sf"/>
</dbReference>
<gene>
    <name evidence="14" type="ORF">HD593_006165</name>
</gene>
<dbReference type="FunFam" id="3.40.50.300:FF:000221">
    <property type="entry name" value="Multidrug ABC transporter ATP-binding protein"/>
    <property type="match status" value="1"/>
</dbReference>
<feature type="domain" description="ABC transporter" evidence="12">
    <location>
        <begin position="331"/>
        <end position="566"/>
    </location>
</feature>
<dbReference type="GO" id="GO:0005886">
    <property type="term" value="C:plasma membrane"/>
    <property type="evidence" value="ECO:0007669"/>
    <property type="project" value="UniProtKB-SubCell"/>
</dbReference>
<dbReference type="EMBL" id="JACHMI010000001">
    <property type="protein sequence ID" value="MBB6551370.1"/>
    <property type="molecule type" value="Genomic_DNA"/>
</dbReference>
<dbReference type="EC" id="3.6.3.-" evidence="14"/>
<evidence type="ECO:0000259" key="12">
    <source>
        <dbReference type="PROSITE" id="PS50893"/>
    </source>
</evidence>
<evidence type="ECO:0000256" key="8">
    <source>
        <dbReference type="ARBA" id="ARBA00022989"/>
    </source>
</evidence>
<evidence type="ECO:0000256" key="5">
    <source>
        <dbReference type="ARBA" id="ARBA00022692"/>
    </source>
</evidence>
<dbReference type="PANTHER" id="PTHR24221">
    <property type="entry name" value="ATP-BINDING CASSETTE SUB-FAMILY B"/>
    <property type="match status" value="1"/>
</dbReference>
<dbReference type="Proteomes" id="UP000565579">
    <property type="component" value="Unassembled WGS sequence"/>
</dbReference>
<dbReference type="PROSITE" id="PS00211">
    <property type="entry name" value="ABC_TRANSPORTER_1"/>
    <property type="match status" value="1"/>
</dbReference>